<comment type="caution">
    <text evidence="1">The sequence shown here is derived from an EMBL/GenBank/DDBJ whole genome shotgun (WGS) entry which is preliminary data.</text>
</comment>
<reference evidence="1" key="2">
    <citation type="submission" date="2020-09" db="EMBL/GenBank/DDBJ databases">
        <authorList>
            <person name="Sun Q."/>
            <person name="Zhou Y."/>
        </authorList>
    </citation>
    <scope>NUCLEOTIDE SEQUENCE</scope>
    <source>
        <strain evidence="1">CGMCC 1.12777</strain>
    </source>
</reference>
<accession>A0A8J3EN74</accession>
<evidence type="ECO:0000313" key="1">
    <source>
        <dbReference type="EMBL" id="GGH83623.1"/>
    </source>
</evidence>
<gene>
    <name evidence="1" type="ORF">GCM10007096_24800</name>
</gene>
<proteinExistence type="predicted"/>
<sequence>MATRLTIQGDVNKELAQSKFDNLPGWRRKYVMNRNNSLASVKRCYVYLNGNTKGYGSFEMKLKQKYPDSEQRLGDNNKMIQWFFDTEHLWDEFMNVPRMKKVITAMRIDSYEELDARAYSLLMEE</sequence>
<name>A0A8J3EN74_9BACL</name>
<organism evidence="1 2">
    <name type="scientific">Pullulanibacillus pueri</name>
    <dbReference type="NCBI Taxonomy" id="1437324"/>
    <lineage>
        <taxon>Bacteria</taxon>
        <taxon>Bacillati</taxon>
        <taxon>Bacillota</taxon>
        <taxon>Bacilli</taxon>
        <taxon>Bacillales</taxon>
        <taxon>Sporolactobacillaceae</taxon>
        <taxon>Pullulanibacillus</taxon>
    </lineage>
</organism>
<dbReference type="RefSeq" id="WP_188497684.1">
    <property type="nucleotide sequence ID" value="NZ_BMFV01000018.1"/>
</dbReference>
<dbReference type="Proteomes" id="UP000656813">
    <property type="component" value="Unassembled WGS sequence"/>
</dbReference>
<dbReference type="AlphaFoldDB" id="A0A8J3EN74"/>
<dbReference type="EMBL" id="BMFV01000018">
    <property type="protein sequence ID" value="GGH83623.1"/>
    <property type="molecule type" value="Genomic_DNA"/>
</dbReference>
<keyword evidence="2" id="KW-1185">Reference proteome</keyword>
<evidence type="ECO:0000313" key="2">
    <source>
        <dbReference type="Proteomes" id="UP000656813"/>
    </source>
</evidence>
<protein>
    <submittedName>
        <fullName evidence="1">Uncharacterized protein</fullName>
    </submittedName>
</protein>
<reference evidence="1" key="1">
    <citation type="journal article" date="2014" name="Int. J. Syst. Evol. Microbiol.">
        <title>Complete genome sequence of Corynebacterium casei LMG S-19264T (=DSM 44701T), isolated from a smear-ripened cheese.</title>
        <authorList>
            <consortium name="US DOE Joint Genome Institute (JGI-PGF)"/>
            <person name="Walter F."/>
            <person name="Albersmeier A."/>
            <person name="Kalinowski J."/>
            <person name="Ruckert C."/>
        </authorList>
    </citation>
    <scope>NUCLEOTIDE SEQUENCE</scope>
    <source>
        <strain evidence="1">CGMCC 1.12777</strain>
    </source>
</reference>